<name>A0A058ZBX5_FONAL</name>
<dbReference type="PANTHER" id="PTHR23504:SF31">
    <property type="entry name" value="MAJOR FACILITATOR SUPERFAMILY DOMAIN-CONTAINING PROTEIN 10"/>
    <property type="match status" value="1"/>
</dbReference>
<accession>A0A058ZBX5</accession>
<dbReference type="Gene3D" id="1.20.1250.20">
    <property type="entry name" value="MFS general substrate transporter like domains"/>
    <property type="match status" value="1"/>
</dbReference>
<feature type="transmembrane region" description="Helical" evidence="7">
    <location>
        <begin position="156"/>
        <end position="182"/>
    </location>
</feature>
<gene>
    <name evidence="8" type="ORF">H696_01308</name>
</gene>
<feature type="transmembrane region" description="Helical" evidence="7">
    <location>
        <begin position="414"/>
        <end position="438"/>
    </location>
</feature>
<reference evidence="8" key="1">
    <citation type="submission" date="2013-04" db="EMBL/GenBank/DDBJ databases">
        <title>The Genome Sequence of Fonticula alba ATCC 38817.</title>
        <authorList>
            <consortium name="The Broad Institute Genomics Platform"/>
            <person name="Russ C."/>
            <person name="Cuomo C."/>
            <person name="Burger G."/>
            <person name="Gray M.W."/>
            <person name="Holland P.W.H."/>
            <person name="King N."/>
            <person name="Lang F.B.F."/>
            <person name="Roger A.J."/>
            <person name="Ruiz-Trillo I."/>
            <person name="Brown M."/>
            <person name="Walker B."/>
            <person name="Young S."/>
            <person name="Zeng Q."/>
            <person name="Gargeya S."/>
            <person name="Fitzgerald M."/>
            <person name="Haas B."/>
            <person name="Abouelleil A."/>
            <person name="Allen A.W."/>
            <person name="Alvarado L."/>
            <person name="Arachchi H.M."/>
            <person name="Berlin A.M."/>
            <person name="Chapman S.B."/>
            <person name="Gainer-Dewar J."/>
            <person name="Goldberg J."/>
            <person name="Griggs A."/>
            <person name="Gujja S."/>
            <person name="Hansen M."/>
            <person name="Howarth C."/>
            <person name="Imamovic A."/>
            <person name="Ireland A."/>
            <person name="Larimer J."/>
            <person name="McCowan C."/>
            <person name="Murphy C."/>
            <person name="Pearson M."/>
            <person name="Poon T.W."/>
            <person name="Priest M."/>
            <person name="Roberts A."/>
            <person name="Saif S."/>
            <person name="Shea T."/>
            <person name="Sisk P."/>
            <person name="Sykes S."/>
            <person name="Wortman J."/>
            <person name="Nusbaum C."/>
            <person name="Birren B."/>
        </authorList>
    </citation>
    <scope>NUCLEOTIDE SEQUENCE [LARGE SCALE GENOMIC DNA]</scope>
    <source>
        <strain evidence="8">ATCC 38817</strain>
    </source>
</reference>
<evidence type="ECO:0000313" key="8">
    <source>
        <dbReference type="EMBL" id="KCV71899.1"/>
    </source>
</evidence>
<comment type="subcellular location">
    <subcellularLocation>
        <location evidence="1">Membrane</location>
        <topology evidence="1">Multi-pass membrane protein</topology>
    </subcellularLocation>
</comment>
<dbReference type="GO" id="GO:0022857">
    <property type="term" value="F:transmembrane transporter activity"/>
    <property type="evidence" value="ECO:0007669"/>
    <property type="project" value="InterPro"/>
</dbReference>
<dbReference type="EMBL" id="KB932202">
    <property type="protein sequence ID" value="KCV71899.1"/>
    <property type="molecule type" value="Genomic_DNA"/>
</dbReference>
<organism evidence="8">
    <name type="scientific">Fonticula alba</name>
    <name type="common">Slime mold</name>
    <dbReference type="NCBI Taxonomy" id="691883"/>
    <lineage>
        <taxon>Eukaryota</taxon>
        <taxon>Rotosphaerida</taxon>
        <taxon>Fonticulaceae</taxon>
        <taxon>Fonticula</taxon>
    </lineage>
</organism>
<evidence type="ECO:0000256" key="2">
    <source>
        <dbReference type="ARBA" id="ARBA00022448"/>
    </source>
</evidence>
<dbReference type="PANTHER" id="PTHR23504">
    <property type="entry name" value="MAJOR FACILITATOR SUPERFAMILY DOMAIN-CONTAINING PROTEIN 10"/>
    <property type="match status" value="1"/>
</dbReference>
<sequence length="533" mass="53327">MPPLFPAAFEAHHRVASGLYAQLRYLLPDAQQGLSQADSMLLVGSLLALAASLAQFLTAVPVGRVADTYGRKPALLVVLLATLVAHLLPLLLPQSMAAYSLSRVLAGAARGVTQLAMTVSVDLSSRADTGPTATAASPPGKAAPSAGAAVLLRARALAFTGIAIALGFTVGPVLGVGLARAAGRGALAGASLRVLSTGLSTGLDLLAIMLTVLLFREPIRTKAPADGPTGVGPATPPGGAPFPVSYGWLCAAQLVFSCFLSAFEHSLTFILSALRGFSSADHGRLLALSGLVAILSQGGISRRLSSRAVASVSDKPNDVRRAVRTVSSAAQVGTLLLGMASCLVAVAAGPRILPGLLLDTGAWSSSRVGALVAVPFGVASGLVGPMFTALASLASGGETSNSAQRVAHFRSVGFIGRVLGPVCVTVLISLLSASWGVLRPVADALGVSGFVVGTGTGTGADVTTSFGPLAMLLLAVLIACLPTVLLSLSTAGGELPPAGALERRVDSAASGTSARVPVSGAAISRRATQSVAP</sequence>
<feature type="region of interest" description="Disordered" evidence="6">
    <location>
        <begin position="506"/>
        <end position="533"/>
    </location>
</feature>
<evidence type="ECO:0000256" key="5">
    <source>
        <dbReference type="ARBA" id="ARBA00023136"/>
    </source>
</evidence>
<dbReference type="GO" id="GO:0016020">
    <property type="term" value="C:membrane"/>
    <property type="evidence" value="ECO:0007669"/>
    <property type="project" value="UniProtKB-SubCell"/>
</dbReference>
<dbReference type="Pfam" id="PF07690">
    <property type="entry name" value="MFS_1"/>
    <property type="match status" value="1"/>
</dbReference>
<evidence type="ECO:0008006" key="10">
    <source>
        <dbReference type="Google" id="ProtNLM"/>
    </source>
</evidence>
<feature type="transmembrane region" description="Helical" evidence="7">
    <location>
        <begin position="329"/>
        <end position="348"/>
    </location>
</feature>
<feature type="transmembrane region" description="Helical" evidence="7">
    <location>
        <begin position="194"/>
        <end position="215"/>
    </location>
</feature>
<dbReference type="InterPro" id="IPR011701">
    <property type="entry name" value="MFS"/>
</dbReference>
<evidence type="ECO:0000256" key="4">
    <source>
        <dbReference type="ARBA" id="ARBA00022989"/>
    </source>
</evidence>
<feature type="transmembrane region" description="Helical" evidence="7">
    <location>
        <begin position="368"/>
        <end position="393"/>
    </location>
</feature>
<dbReference type="eggNOG" id="KOG2615">
    <property type="taxonomic scope" value="Eukaryota"/>
</dbReference>
<keyword evidence="2" id="KW-0813">Transport</keyword>
<dbReference type="RefSeq" id="XP_009493477.1">
    <property type="nucleotide sequence ID" value="XM_009495202.1"/>
</dbReference>
<keyword evidence="5 7" id="KW-0472">Membrane</keyword>
<evidence type="ECO:0000256" key="6">
    <source>
        <dbReference type="SAM" id="MobiDB-lite"/>
    </source>
</evidence>
<keyword evidence="4 7" id="KW-1133">Transmembrane helix</keyword>
<evidence type="ECO:0000313" key="9">
    <source>
        <dbReference type="Proteomes" id="UP000030693"/>
    </source>
</evidence>
<proteinExistence type="predicted"/>
<evidence type="ECO:0000256" key="1">
    <source>
        <dbReference type="ARBA" id="ARBA00004141"/>
    </source>
</evidence>
<keyword evidence="9" id="KW-1185">Reference proteome</keyword>
<dbReference type="Proteomes" id="UP000030693">
    <property type="component" value="Unassembled WGS sequence"/>
</dbReference>
<dbReference type="OrthoDB" id="196650at2759"/>
<keyword evidence="3 7" id="KW-0812">Transmembrane</keyword>
<evidence type="ECO:0000256" key="3">
    <source>
        <dbReference type="ARBA" id="ARBA00022692"/>
    </source>
</evidence>
<dbReference type="SUPFAM" id="SSF103473">
    <property type="entry name" value="MFS general substrate transporter"/>
    <property type="match status" value="1"/>
</dbReference>
<dbReference type="AlphaFoldDB" id="A0A058ZBX5"/>
<feature type="transmembrane region" description="Helical" evidence="7">
    <location>
        <begin position="40"/>
        <end position="62"/>
    </location>
</feature>
<dbReference type="GeneID" id="20526033"/>
<feature type="transmembrane region" description="Helical" evidence="7">
    <location>
        <begin position="246"/>
        <end position="274"/>
    </location>
</feature>
<dbReference type="InterPro" id="IPR036259">
    <property type="entry name" value="MFS_trans_sf"/>
</dbReference>
<evidence type="ECO:0000256" key="7">
    <source>
        <dbReference type="SAM" id="Phobius"/>
    </source>
</evidence>
<feature type="transmembrane region" description="Helical" evidence="7">
    <location>
        <begin position="74"/>
        <end position="92"/>
    </location>
</feature>
<feature type="transmembrane region" description="Helical" evidence="7">
    <location>
        <begin position="469"/>
        <end position="488"/>
    </location>
</feature>
<protein>
    <recommendedName>
        <fullName evidence="10">Major facilitator superfamily (MFS) profile domain-containing protein</fullName>
    </recommendedName>
</protein>